<accession>A0AA39PDX0</accession>
<sequence length="354" mass="38729">MSSTTSPHKTSSQTPNLPFANIKLPHRLPISDANYDAVRLKAQNIQLWYFRTLQAVVSFNPDNKSLMLYEYPAYSDANGVLRPVLAEDLAELRASNANVVLPSCWCPAAFTGNYCETIIFTMSPLANAEYENPGKIALRCAASQPKLRHFGCGFWAGTNAATSPAASIASSSSLLHALDESFLGHSKRKLVVQPNGSLKKSRVLAPDSDTDFSPPHPSVLASKKAVAQDTMFKAAFLTKAPGSLRGTSTIEEFFQGMATFPTPSLLALEEAYTSGSGISLQEFQYLTDYCLECGKLFRRLAHDRHICFEVSQTQTRHKRIPKVEKGKGKVRMENSDIFTSTPLGSVIVIPSNSE</sequence>
<reference evidence="1" key="1">
    <citation type="submission" date="2023-06" db="EMBL/GenBank/DDBJ databases">
        <authorList>
            <consortium name="Lawrence Berkeley National Laboratory"/>
            <person name="Ahrendt S."/>
            <person name="Sahu N."/>
            <person name="Indic B."/>
            <person name="Wong-Bajracharya J."/>
            <person name="Merenyi Z."/>
            <person name="Ke H.-M."/>
            <person name="Monk M."/>
            <person name="Kocsube S."/>
            <person name="Drula E."/>
            <person name="Lipzen A."/>
            <person name="Balint B."/>
            <person name="Henrissat B."/>
            <person name="Andreopoulos B."/>
            <person name="Martin F.M."/>
            <person name="Harder C.B."/>
            <person name="Rigling D."/>
            <person name="Ford K.L."/>
            <person name="Foster G.D."/>
            <person name="Pangilinan J."/>
            <person name="Papanicolaou A."/>
            <person name="Barry K."/>
            <person name="LaButti K."/>
            <person name="Viragh M."/>
            <person name="Koriabine M."/>
            <person name="Yan M."/>
            <person name="Riley R."/>
            <person name="Champramary S."/>
            <person name="Plett K.L."/>
            <person name="Tsai I.J."/>
            <person name="Slot J."/>
            <person name="Sipos G."/>
            <person name="Plett J."/>
            <person name="Nagy L.G."/>
            <person name="Grigoriev I.V."/>
        </authorList>
    </citation>
    <scope>NUCLEOTIDE SEQUENCE</scope>
    <source>
        <strain evidence="1">ICMP 16352</strain>
    </source>
</reference>
<gene>
    <name evidence="1" type="ORF">IW261DRAFT_1562155</name>
</gene>
<comment type="caution">
    <text evidence="1">The sequence shown here is derived from an EMBL/GenBank/DDBJ whole genome shotgun (WGS) entry which is preliminary data.</text>
</comment>
<evidence type="ECO:0000313" key="2">
    <source>
        <dbReference type="Proteomes" id="UP001175227"/>
    </source>
</evidence>
<name>A0AA39PDX0_9AGAR</name>
<evidence type="ECO:0000313" key="1">
    <source>
        <dbReference type="EMBL" id="KAK0482470.1"/>
    </source>
</evidence>
<dbReference type="Proteomes" id="UP001175227">
    <property type="component" value="Unassembled WGS sequence"/>
</dbReference>
<keyword evidence="2" id="KW-1185">Reference proteome</keyword>
<dbReference type="AlphaFoldDB" id="A0AA39PDX0"/>
<dbReference type="EMBL" id="JAUEPR010000007">
    <property type="protein sequence ID" value="KAK0482470.1"/>
    <property type="molecule type" value="Genomic_DNA"/>
</dbReference>
<organism evidence="1 2">
    <name type="scientific">Armillaria novae-zelandiae</name>
    <dbReference type="NCBI Taxonomy" id="153914"/>
    <lineage>
        <taxon>Eukaryota</taxon>
        <taxon>Fungi</taxon>
        <taxon>Dikarya</taxon>
        <taxon>Basidiomycota</taxon>
        <taxon>Agaricomycotina</taxon>
        <taxon>Agaricomycetes</taxon>
        <taxon>Agaricomycetidae</taxon>
        <taxon>Agaricales</taxon>
        <taxon>Marasmiineae</taxon>
        <taxon>Physalacriaceae</taxon>
        <taxon>Armillaria</taxon>
    </lineage>
</organism>
<proteinExistence type="predicted"/>
<protein>
    <submittedName>
        <fullName evidence="1">Uncharacterized protein</fullName>
    </submittedName>
</protein>